<dbReference type="EMBL" id="KZ678727">
    <property type="protein sequence ID" value="PSR76088.1"/>
    <property type="molecule type" value="Genomic_DNA"/>
</dbReference>
<dbReference type="OrthoDB" id="2161379at2759"/>
<dbReference type="InterPro" id="IPR001680">
    <property type="entry name" value="WD40_rpt"/>
</dbReference>
<evidence type="ECO:0000256" key="4">
    <source>
        <dbReference type="ARBA" id="ARBA00023242"/>
    </source>
</evidence>
<dbReference type="Gene3D" id="2.130.10.10">
    <property type="entry name" value="YVTN repeat-like/Quinoprotein amine dehydrogenase"/>
    <property type="match status" value="1"/>
</dbReference>
<dbReference type="SMART" id="SM00320">
    <property type="entry name" value="WD40"/>
    <property type="match status" value="5"/>
</dbReference>
<dbReference type="InterPro" id="IPR015943">
    <property type="entry name" value="WD40/YVTN_repeat-like_dom_sf"/>
</dbReference>
<dbReference type="InterPro" id="IPR051972">
    <property type="entry name" value="Glutamate-rich_WD_repeat"/>
</dbReference>
<evidence type="ECO:0000256" key="2">
    <source>
        <dbReference type="ARBA" id="ARBA00022574"/>
    </source>
</evidence>
<evidence type="ECO:0000256" key="3">
    <source>
        <dbReference type="ARBA" id="ARBA00022737"/>
    </source>
</evidence>
<evidence type="ECO:0000256" key="1">
    <source>
        <dbReference type="ARBA" id="ARBA00004123"/>
    </source>
</evidence>
<evidence type="ECO:0000256" key="5">
    <source>
        <dbReference type="ARBA" id="ARBA00040876"/>
    </source>
</evidence>
<organism evidence="9 10">
    <name type="scientific">Coniella lustricola</name>
    <dbReference type="NCBI Taxonomy" id="2025994"/>
    <lineage>
        <taxon>Eukaryota</taxon>
        <taxon>Fungi</taxon>
        <taxon>Dikarya</taxon>
        <taxon>Ascomycota</taxon>
        <taxon>Pezizomycotina</taxon>
        <taxon>Sordariomycetes</taxon>
        <taxon>Sordariomycetidae</taxon>
        <taxon>Diaporthales</taxon>
        <taxon>Schizoparmaceae</taxon>
        <taxon>Coniella</taxon>
    </lineage>
</organism>
<dbReference type="InterPro" id="IPR036322">
    <property type="entry name" value="WD40_repeat_dom_sf"/>
</dbReference>
<dbReference type="Proteomes" id="UP000241462">
    <property type="component" value="Unassembled WGS sequence"/>
</dbReference>
<keyword evidence="3" id="KW-0677">Repeat</keyword>
<dbReference type="SUPFAM" id="SSF50978">
    <property type="entry name" value="WD40 repeat-like"/>
    <property type="match status" value="1"/>
</dbReference>
<reference evidence="9 10" key="1">
    <citation type="journal article" date="2018" name="Mycol. Prog.">
        <title>Coniella lustricola, a new species from submerged detritus.</title>
        <authorList>
            <person name="Raudabaugh D.B."/>
            <person name="Iturriaga T."/>
            <person name="Carver A."/>
            <person name="Mondo S."/>
            <person name="Pangilinan J."/>
            <person name="Lipzen A."/>
            <person name="He G."/>
            <person name="Amirebrahimi M."/>
            <person name="Grigoriev I.V."/>
            <person name="Miller A.N."/>
        </authorList>
    </citation>
    <scope>NUCLEOTIDE SEQUENCE [LARGE SCALE GENOMIC DNA]</scope>
    <source>
        <strain evidence="9 10">B22-T-1</strain>
    </source>
</reference>
<evidence type="ECO:0000256" key="7">
    <source>
        <dbReference type="SAM" id="MobiDB-lite"/>
    </source>
</evidence>
<evidence type="ECO:0000313" key="10">
    <source>
        <dbReference type="Proteomes" id="UP000241462"/>
    </source>
</evidence>
<protein>
    <recommendedName>
        <fullName evidence="5">Glutamate-rich WD repeat-containing protein 1</fullName>
    </recommendedName>
</protein>
<name>A0A2T2ZTH1_9PEZI</name>
<dbReference type="PROSITE" id="PS50082">
    <property type="entry name" value="WD_REPEATS_2"/>
    <property type="match status" value="2"/>
</dbReference>
<dbReference type="InterPro" id="IPR019775">
    <property type="entry name" value="WD40_repeat_CS"/>
</dbReference>
<keyword evidence="2 6" id="KW-0853">WD repeat</keyword>
<dbReference type="PRINTS" id="PR00320">
    <property type="entry name" value="GPROTEINBRPT"/>
</dbReference>
<feature type="repeat" description="WD" evidence="6">
    <location>
        <begin position="321"/>
        <end position="363"/>
    </location>
</feature>
<feature type="domain" description="Histone-binding protein RBBP4-like N-terminal" evidence="8">
    <location>
        <begin position="108"/>
        <end position="171"/>
    </location>
</feature>
<accession>A0A2T2ZTH1</accession>
<dbReference type="InParanoid" id="A0A2T2ZTH1"/>
<comment type="subcellular location">
    <subcellularLocation>
        <location evidence="1">Nucleus</location>
    </subcellularLocation>
</comment>
<dbReference type="GO" id="GO:0005730">
    <property type="term" value="C:nucleolus"/>
    <property type="evidence" value="ECO:0007669"/>
    <property type="project" value="TreeGrafter"/>
</dbReference>
<dbReference type="GO" id="GO:0042254">
    <property type="term" value="P:ribosome biogenesis"/>
    <property type="evidence" value="ECO:0007669"/>
    <property type="project" value="TreeGrafter"/>
</dbReference>
<dbReference type="PANTHER" id="PTHR45903">
    <property type="entry name" value="GLUTAMATE-RICH WD REPEAT-CONTAINING PROTEIN 1"/>
    <property type="match status" value="1"/>
</dbReference>
<keyword evidence="10" id="KW-1185">Reference proteome</keyword>
<feature type="region of interest" description="Disordered" evidence="7">
    <location>
        <begin position="176"/>
        <end position="202"/>
    </location>
</feature>
<dbReference type="FunCoup" id="A0A2T2ZTH1">
    <property type="interactions" value="853"/>
</dbReference>
<evidence type="ECO:0000259" key="8">
    <source>
        <dbReference type="Pfam" id="PF12265"/>
    </source>
</evidence>
<evidence type="ECO:0000313" key="9">
    <source>
        <dbReference type="EMBL" id="PSR76088.1"/>
    </source>
</evidence>
<sequence>MSKRAAENDDGPLKAGHRPDPMHMDMDVDTAGAGSDKEMGEFEDEFEDEFESEDEIFEAGVDGRPDAEREADMDLDTPAPAGAGGGTASGPSAFIVGRSKLEPGQTLAPDPSTYHMLHNLSTPWPCLSFDIIPDALGDNRKVYPATMYTVSGTQAEGARSHENALMVMKFAGLSRMDRGGGGDSDSDDDDDDADEDADPILESKSIPLASTTNRIRAHQTPAAGLTTGPATTLVATMTESSHVYIHDITPHLASFDTPGVIVSDKQNRPLSTIRAHKAEGYALDWSPLSPAGRLATGDNDGLIYITSRTDGGGWVTDTRPLTGHTGSVEEIQWSPSEDKVFSSASSDGTIRIWDVRSKSRKAMITMQISNADVNVMSWSRQRSNLLASGDDDGVWGVWDLRSWKPNAADKPTPVASFDYHKEQITSVEWHPTDDSIVAVAAGDNTVTLWDLAVELDDEESKDTAGVQDVPPQLLFVHYHEQAKEVHWHPQIPGTLVATGQEFSIFKTISV</sequence>
<feature type="compositionally biased region" description="Basic and acidic residues" evidence="7">
    <location>
        <begin position="17"/>
        <end position="26"/>
    </location>
</feature>
<proteinExistence type="predicted"/>
<evidence type="ECO:0000256" key="6">
    <source>
        <dbReference type="PROSITE-ProRule" id="PRU00221"/>
    </source>
</evidence>
<dbReference type="Pfam" id="PF00400">
    <property type="entry name" value="WD40"/>
    <property type="match status" value="2"/>
</dbReference>
<feature type="compositionally biased region" description="Acidic residues" evidence="7">
    <location>
        <begin position="184"/>
        <end position="199"/>
    </location>
</feature>
<dbReference type="AlphaFoldDB" id="A0A2T2ZTH1"/>
<feature type="repeat" description="WD" evidence="6">
    <location>
        <begin position="417"/>
        <end position="451"/>
    </location>
</feature>
<keyword evidence="4" id="KW-0539">Nucleus</keyword>
<dbReference type="InterPro" id="IPR020472">
    <property type="entry name" value="WD40_PAC1"/>
</dbReference>
<dbReference type="STRING" id="2025994.A0A2T2ZTH1"/>
<dbReference type="PANTHER" id="PTHR45903:SF1">
    <property type="entry name" value="GLUTAMATE-RICH WD REPEAT-CONTAINING PROTEIN 1"/>
    <property type="match status" value="1"/>
</dbReference>
<gene>
    <name evidence="9" type="ORF">BD289DRAFT_378900</name>
</gene>
<feature type="region of interest" description="Disordered" evidence="7">
    <location>
        <begin position="1"/>
        <end position="94"/>
    </location>
</feature>
<feature type="compositionally biased region" description="Basic and acidic residues" evidence="7">
    <location>
        <begin position="61"/>
        <end position="72"/>
    </location>
</feature>
<feature type="compositionally biased region" description="Acidic residues" evidence="7">
    <location>
        <begin position="41"/>
        <end position="57"/>
    </location>
</feature>
<dbReference type="PROSITE" id="PS00678">
    <property type="entry name" value="WD_REPEATS_1"/>
    <property type="match status" value="1"/>
</dbReference>
<dbReference type="Pfam" id="PF12265">
    <property type="entry name" value="CAF1C_H4-bd"/>
    <property type="match status" value="1"/>
</dbReference>
<dbReference type="InterPro" id="IPR022052">
    <property type="entry name" value="Histone-bd_RBBP4-like_N"/>
</dbReference>
<dbReference type="PROSITE" id="PS50294">
    <property type="entry name" value="WD_REPEATS_REGION"/>
    <property type="match status" value="2"/>
</dbReference>